<feature type="region of interest" description="Disordered" evidence="1">
    <location>
        <begin position="1"/>
        <end position="33"/>
    </location>
</feature>
<evidence type="ECO:0000313" key="3">
    <source>
        <dbReference type="Proteomes" id="UP001162972"/>
    </source>
</evidence>
<dbReference type="Proteomes" id="UP001162972">
    <property type="component" value="Chromosome 17"/>
</dbReference>
<feature type="compositionally biased region" description="Basic and acidic residues" evidence="1">
    <location>
        <begin position="1"/>
        <end position="12"/>
    </location>
</feature>
<keyword evidence="3" id="KW-1185">Reference proteome</keyword>
<dbReference type="AlphaFoldDB" id="A0AAD6KC66"/>
<evidence type="ECO:0000256" key="1">
    <source>
        <dbReference type="SAM" id="MobiDB-lite"/>
    </source>
</evidence>
<gene>
    <name evidence="2" type="ORF">OIU84_028266</name>
</gene>
<organism evidence="2 3">
    <name type="scientific">Salix udensis</name>
    <dbReference type="NCBI Taxonomy" id="889485"/>
    <lineage>
        <taxon>Eukaryota</taxon>
        <taxon>Viridiplantae</taxon>
        <taxon>Streptophyta</taxon>
        <taxon>Embryophyta</taxon>
        <taxon>Tracheophyta</taxon>
        <taxon>Spermatophyta</taxon>
        <taxon>Magnoliopsida</taxon>
        <taxon>eudicotyledons</taxon>
        <taxon>Gunneridae</taxon>
        <taxon>Pentapetalae</taxon>
        <taxon>rosids</taxon>
        <taxon>fabids</taxon>
        <taxon>Malpighiales</taxon>
        <taxon>Salicaceae</taxon>
        <taxon>Saliceae</taxon>
        <taxon>Salix</taxon>
    </lineage>
</organism>
<comment type="caution">
    <text evidence="2">The sequence shown here is derived from an EMBL/GenBank/DDBJ whole genome shotgun (WGS) entry which is preliminary data.</text>
</comment>
<proteinExistence type="predicted"/>
<name>A0AAD6KC66_9ROSI</name>
<sequence>MSTRRAGKDLKPAESSTRGRGYNGERKYEGGDYAIPKPTHITDGIKIHPKEILLTYSPYPALPLHTDVVEKHSSTAHTIKHHELFKLGKTLATVEGMLRTEKEACCACFTKDNWVGRKLQRICRPRTNLTFRS</sequence>
<accession>A0AAD6KC66</accession>
<reference evidence="2 3" key="1">
    <citation type="journal article" date="2023" name="Int. J. Mol. Sci.">
        <title>De Novo Assembly and Annotation of 11 Diverse Shrub Willow (Salix) Genomes Reveals Novel Gene Organization in Sex-Linked Regions.</title>
        <authorList>
            <person name="Hyden B."/>
            <person name="Feng K."/>
            <person name="Yates T.B."/>
            <person name="Jawdy S."/>
            <person name="Cereghino C."/>
            <person name="Smart L.B."/>
            <person name="Muchero W."/>
        </authorList>
    </citation>
    <scope>NUCLEOTIDE SEQUENCE [LARGE SCALE GENOMIC DNA]</scope>
    <source>
        <tissue evidence="2">Shoot tip</tissue>
    </source>
</reference>
<dbReference type="EMBL" id="JAPFFJ010000008">
    <property type="protein sequence ID" value="KAJ6420856.1"/>
    <property type="molecule type" value="Genomic_DNA"/>
</dbReference>
<evidence type="ECO:0000313" key="2">
    <source>
        <dbReference type="EMBL" id="KAJ6420856.1"/>
    </source>
</evidence>
<protein>
    <submittedName>
        <fullName evidence="2">Uncharacterized protein</fullName>
    </submittedName>
</protein>